<organism evidence="11 12">
    <name type="scientific">Devosia nanyangense</name>
    <dbReference type="NCBI Taxonomy" id="1228055"/>
    <lineage>
        <taxon>Bacteria</taxon>
        <taxon>Pseudomonadati</taxon>
        <taxon>Pseudomonadota</taxon>
        <taxon>Alphaproteobacteria</taxon>
        <taxon>Hyphomicrobiales</taxon>
        <taxon>Devosiaceae</taxon>
        <taxon>Devosia</taxon>
    </lineage>
</organism>
<gene>
    <name evidence="11" type="ORF">HY834_02695</name>
</gene>
<evidence type="ECO:0000259" key="10">
    <source>
        <dbReference type="PROSITE" id="PS50893"/>
    </source>
</evidence>
<dbReference type="EMBL" id="JACRAF010000006">
    <property type="protein sequence ID" value="MBI4920631.1"/>
    <property type="molecule type" value="Genomic_DNA"/>
</dbReference>
<dbReference type="PROSITE" id="PS50893">
    <property type="entry name" value="ABC_TRANSPORTER_2"/>
    <property type="match status" value="1"/>
</dbReference>
<keyword evidence="2" id="KW-0813">Transport</keyword>
<dbReference type="GO" id="GO:0016020">
    <property type="term" value="C:membrane"/>
    <property type="evidence" value="ECO:0007669"/>
    <property type="project" value="InterPro"/>
</dbReference>
<dbReference type="SUPFAM" id="SSF52540">
    <property type="entry name" value="P-loop containing nucleoside triphosphate hydrolases"/>
    <property type="match status" value="1"/>
</dbReference>
<dbReference type="GO" id="GO:0005524">
    <property type="term" value="F:ATP binding"/>
    <property type="evidence" value="ECO:0007669"/>
    <property type="project" value="UniProtKB-KW"/>
</dbReference>
<keyword evidence="6 11" id="KW-0067">ATP-binding</keyword>
<evidence type="ECO:0000256" key="1">
    <source>
        <dbReference type="ARBA" id="ARBA00005417"/>
    </source>
</evidence>
<dbReference type="InterPro" id="IPR050093">
    <property type="entry name" value="ABC_SmlMolc_Importer"/>
</dbReference>
<accession>A0A933NX42</accession>
<keyword evidence="3" id="KW-1003">Cell membrane</keyword>
<comment type="similarity">
    <text evidence="1">Belongs to the ABC transporter superfamily.</text>
</comment>
<reference evidence="11" key="1">
    <citation type="submission" date="2020-07" db="EMBL/GenBank/DDBJ databases">
        <title>Huge and variable diversity of episymbiotic CPR bacteria and DPANN archaea in groundwater ecosystems.</title>
        <authorList>
            <person name="He C.Y."/>
            <person name="Keren R."/>
            <person name="Whittaker M."/>
            <person name="Farag I.F."/>
            <person name="Doudna J."/>
            <person name="Cate J.H.D."/>
            <person name="Banfield J.F."/>
        </authorList>
    </citation>
    <scope>NUCLEOTIDE SEQUENCE</scope>
    <source>
        <strain evidence="11">NC_groundwater_1586_Pr3_B-0.1um_66_15</strain>
    </source>
</reference>
<evidence type="ECO:0000256" key="6">
    <source>
        <dbReference type="ARBA" id="ARBA00022840"/>
    </source>
</evidence>
<dbReference type="InterPro" id="IPR027417">
    <property type="entry name" value="P-loop_NTPase"/>
</dbReference>
<keyword evidence="5" id="KW-0547">Nucleotide-binding</keyword>
<dbReference type="AlphaFoldDB" id="A0A933NX42"/>
<evidence type="ECO:0000256" key="2">
    <source>
        <dbReference type="ARBA" id="ARBA00022448"/>
    </source>
</evidence>
<dbReference type="GO" id="GO:0016887">
    <property type="term" value="F:ATP hydrolysis activity"/>
    <property type="evidence" value="ECO:0007669"/>
    <property type="project" value="InterPro"/>
</dbReference>
<evidence type="ECO:0000256" key="5">
    <source>
        <dbReference type="ARBA" id="ARBA00022741"/>
    </source>
</evidence>
<evidence type="ECO:0000256" key="3">
    <source>
        <dbReference type="ARBA" id="ARBA00022475"/>
    </source>
</evidence>
<comment type="caution">
    <text evidence="11">The sequence shown here is derived from an EMBL/GenBank/DDBJ whole genome shotgun (WGS) entry which is preliminary data.</text>
</comment>
<evidence type="ECO:0000256" key="7">
    <source>
        <dbReference type="ARBA" id="ARBA00023004"/>
    </source>
</evidence>
<evidence type="ECO:0000256" key="4">
    <source>
        <dbReference type="ARBA" id="ARBA00022496"/>
    </source>
</evidence>
<protein>
    <submittedName>
        <fullName evidence="11">ABC transporter ATP-binding protein</fullName>
    </submittedName>
</protein>
<proteinExistence type="inferred from homology"/>
<dbReference type="GO" id="GO:0015697">
    <property type="term" value="P:quaternary ammonium group transport"/>
    <property type="evidence" value="ECO:0007669"/>
    <property type="project" value="UniProtKB-ARBA"/>
</dbReference>
<dbReference type="Gene3D" id="3.40.50.300">
    <property type="entry name" value="P-loop containing nucleotide triphosphate hydrolases"/>
    <property type="match status" value="1"/>
</dbReference>
<dbReference type="InterPro" id="IPR003593">
    <property type="entry name" value="AAA+_ATPase"/>
</dbReference>
<dbReference type="FunFam" id="3.40.50.300:FF:000425">
    <property type="entry name" value="Probable ABC transporter, ATP-binding subunit"/>
    <property type="match status" value="1"/>
</dbReference>
<dbReference type="Proteomes" id="UP000782610">
    <property type="component" value="Unassembled WGS sequence"/>
</dbReference>
<dbReference type="SUPFAM" id="SSF50331">
    <property type="entry name" value="MOP-like"/>
    <property type="match status" value="1"/>
</dbReference>
<evidence type="ECO:0000256" key="9">
    <source>
        <dbReference type="ARBA" id="ARBA00023136"/>
    </source>
</evidence>
<dbReference type="InterPro" id="IPR008995">
    <property type="entry name" value="Mo/tungstate-bd_C_term_dom"/>
</dbReference>
<dbReference type="SMART" id="SM00382">
    <property type="entry name" value="AAA"/>
    <property type="match status" value="1"/>
</dbReference>
<dbReference type="PANTHER" id="PTHR42781">
    <property type="entry name" value="SPERMIDINE/PUTRESCINE IMPORT ATP-BINDING PROTEIN POTA"/>
    <property type="match status" value="1"/>
</dbReference>
<keyword evidence="9" id="KW-0472">Membrane</keyword>
<keyword evidence="8" id="KW-0406">Ion transport</keyword>
<dbReference type="Pfam" id="PF00005">
    <property type="entry name" value="ABC_tran"/>
    <property type="match status" value="1"/>
</dbReference>
<dbReference type="InterPro" id="IPR003439">
    <property type="entry name" value="ABC_transporter-like_ATP-bd"/>
</dbReference>
<keyword evidence="4" id="KW-0410">Iron transport</keyword>
<dbReference type="InterPro" id="IPR017871">
    <property type="entry name" value="ABC_transporter-like_CS"/>
</dbReference>
<evidence type="ECO:0000313" key="11">
    <source>
        <dbReference type="EMBL" id="MBI4920631.1"/>
    </source>
</evidence>
<dbReference type="PANTHER" id="PTHR42781:SF4">
    <property type="entry name" value="SPERMIDINE_PUTRESCINE IMPORT ATP-BINDING PROTEIN POTA"/>
    <property type="match status" value="1"/>
</dbReference>
<evidence type="ECO:0000313" key="12">
    <source>
        <dbReference type="Proteomes" id="UP000782610"/>
    </source>
</evidence>
<sequence length="338" mass="35681">MTLLSLTGISKRYGAVTALDRATLEIKAGTLTAIVGASGSGKTTLLRLIAGFEAPDAGRIAFAGAEIAGPSAFVPAHRRAIGLVAQEGALFPHLSVGGNVGFGMDHRSPDAVDALLDAVELDPAIRSRMPHELSGGQQQRVALARALARRPKLMLLDEPFSALDAGLRANMRQMVKRRLTEEGVTGILVTHDQQEALSFADQLAVLEEGRVVQAGSPRELYLQPRTEMLAKFLGDALIIEGIVQSGETDTPLGRVRVGRATADGQVRVLLRPEQVRLVSWSEGTPTAEIVSASFEGPVTVVTFRAAGVQFTLKVPSADAPVQGRASIVLVGTGHVIPQ</sequence>
<dbReference type="CDD" id="cd03259">
    <property type="entry name" value="ABC_Carb_Solutes_like"/>
    <property type="match status" value="1"/>
</dbReference>
<name>A0A933NX42_9HYPH</name>
<evidence type="ECO:0000256" key="8">
    <source>
        <dbReference type="ARBA" id="ARBA00023065"/>
    </source>
</evidence>
<feature type="domain" description="ABC transporter" evidence="10">
    <location>
        <begin position="4"/>
        <end position="233"/>
    </location>
</feature>
<keyword evidence="7" id="KW-0408">Iron</keyword>
<dbReference type="PROSITE" id="PS00211">
    <property type="entry name" value="ABC_TRANSPORTER_1"/>
    <property type="match status" value="1"/>
</dbReference>
<dbReference type="InterPro" id="IPR015853">
    <property type="entry name" value="ABC_transpr_FbpC"/>
</dbReference>
<dbReference type="GO" id="GO:0015408">
    <property type="term" value="F:ABC-type ferric iron transporter activity"/>
    <property type="evidence" value="ECO:0007669"/>
    <property type="project" value="InterPro"/>
</dbReference>